<comment type="caution">
    <text evidence="2">The sequence shown here is derived from an EMBL/GenBank/DDBJ whole genome shotgun (WGS) entry which is preliminary data.</text>
</comment>
<keyword evidence="1" id="KW-0732">Signal</keyword>
<reference evidence="2 3" key="1">
    <citation type="submission" date="2024-09" db="EMBL/GenBank/DDBJ databases">
        <authorList>
            <person name="Sun Q."/>
            <person name="Mori K."/>
        </authorList>
    </citation>
    <scope>NUCLEOTIDE SEQUENCE [LARGE SCALE GENOMIC DNA]</scope>
    <source>
        <strain evidence="2 3">ATCC 51272</strain>
    </source>
</reference>
<accession>A0ABV5ZL86</accession>
<keyword evidence="3" id="KW-1185">Reference proteome</keyword>
<feature type="chain" id="PRO_5047419905" description="Carbohydrate binding domain protein" evidence="1">
    <location>
        <begin position="21"/>
        <end position="985"/>
    </location>
</feature>
<organism evidence="2 3">
    <name type="scientific">Hallella seregens ATCC 51272</name>
    <dbReference type="NCBI Taxonomy" id="1336250"/>
    <lineage>
        <taxon>Bacteria</taxon>
        <taxon>Pseudomonadati</taxon>
        <taxon>Bacteroidota</taxon>
        <taxon>Bacteroidia</taxon>
        <taxon>Bacteroidales</taxon>
        <taxon>Prevotellaceae</taxon>
        <taxon>Hallella</taxon>
    </lineage>
</organism>
<gene>
    <name evidence="2" type="ORF">ACFFK8_10235</name>
</gene>
<dbReference type="RefSeq" id="WP_027952532.1">
    <property type="nucleotide sequence ID" value="NZ_JADU01000021.1"/>
</dbReference>
<dbReference type="InterPro" id="IPR008979">
    <property type="entry name" value="Galactose-bd-like_sf"/>
</dbReference>
<dbReference type="Gene3D" id="2.60.120.260">
    <property type="entry name" value="Galactose-binding domain-like"/>
    <property type="match status" value="1"/>
</dbReference>
<evidence type="ECO:0008006" key="4">
    <source>
        <dbReference type="Google" id="ProtNLM"/>
    </source>
</evidence>
<name>A0ABV5ZL86_9BACT</name>
<dbReference type="SUPFAM" id="SSF49785">
    <property type="entry name" value="Galactose-binding domain-like"/>
    <property type="match status" value="1"/>
</dbReference>
<dbReference type="EMBL" id="JBHLZF010000002">
    <property type="protein sequence ID" value="MFB9898156.1"/>
    <property type="molecule type" value="Genomic_DNA"/>
</dbReference>
<sequence length="985" mass="105095">MNKRLLLSLAAGVMAVSALAYNVNDYIFTSDAKYKVVGENLIANGNFAGNYSSWTNLAGAAVAPDFWSVETGAGPNGQNALQSLNNADGAEGAYIFQSVPFEASKTYVVSMKVYMPAAVTTSVTSTAQNYIDVFANADFSSSKTAARFQQVATTTGIPANQWTDVSFAFTDTVTGGSVGGIQIAIGRLDVGAQVTDIEVHEVAQVYDTRILERKLAYDKKLLALAELPEGKEELQGLVEGLEACLAANSGDPLGINFDDMQVMTDFVASMVGAEQNYLDANSYDLVAGGDISSRALWGTKIQKGGGNYGDWYVGGSGRWFHQPEDADYINSSFPGNYALPAGYAGIHKTLPAGKYLFQIDAQGYAYFKTKVNNSYYTVNYDQPVTSRIFAGTDTLAAETLSARDYQTYFIVKDFDAPVTPNELNVNVGVIHQAMDNGGQFNYKNPVLRLISPTAKADIAKFVQDNAKAIQLEAAKRMIDSARVVVSLSDYPWGKAALRAGIEACAADYTTLEGTESTTELPSAAGDGTMVTVADSLLEVMRNMRGFIDGYHAANKAYTTLVSATAVAQASFDDPKNAKASAATRAALKNELAEANALIAVFAAQADSLEGDPAKSAAQVAALNTAVSNFEATTASYANPSEVTVKNASFESGNASGWDTSGSQTDNGRWKFGKNDHFDAVRNIQMWRGYTAYSKNKVVQNVTLTHAGAYVFACQWFGYNENGSRDGDETTDSRAYYFVKAAESADSIAVISLHTNRNFVDSLGYGGNTPQYFTVVYNKIDDTPTDVQFGFDGLQNASAVGGLNTYQFGSNSIRYCGDFAVYAADLETALKDEMATAKASLDAHAALTSDTVKALRNAVLAAQSAVDGQTPAYALSSTVKAPFLQTYVGYQPADETAGTAEHRYITNKDAAAEKAALQVKALLTLKRAESCFDGLVTAVRGVSVNEAAKPAVQGVYNLAGQRVSDRAEGLPRGIYIINGKKVIVNK</sequence>
<evidence type="ECO:0000256" key="1">
    <source>
        <dbReference type="SAM" id="SignalP"/>
    </source>
</evidence>
<protein>
    <recommendedName>
        <fullName evidence="4">Carbohydrate binding domain protein</fullName>
    </recommendedName>
</protein>
<feature type="signal peptide" evidence="1">
    <location>
        <begin position="1"/>
        <end position="20"/>
    </location>
</feature>
<dbReference type="Proteomes" id="UP001589688">
    <property type="component" value="Unassembled WGS sequence"/>
</dbReference>
<evidence type="ECO:0000313" key="3">
    <source>
        <dbReference type="Proteomes" id="UP001589688"/>
    </source>
</evidence>
<evidence type="ECO:0000313" key="2">
    <source>
        <dbReference type="EMBL" id="MFB9898156.1"/>
    </source>
</evidence>
<proteinExistence type="predicted"/>